<proteinExistence type="predicted"/>
<keyword evidence="4" id="KW-0378">Hydrolase</keyword>
<dbReference type="PANTHER" id="PTHR11733">
    <property type="entry name" value="ZINC METALLOPROTEASE FAMILY M13 NEPRILYSIN-RELATED"/>
    <property type="match status" value="1"/>
</dbReference>
<keyword evidence="3" id="KW-0479">Metal-binding</keyword>
<feature type="domain" description="Peptidase M13 N-terminal" evidence="9">
    <location>
        <begin position="89"/>
        <end position="496"/>
    </location>
</feature>
<dbReference type="PANTHER" id="PTHR11733:SF240">
    <property type="entry name" value="GH14155P-RELATED"/>
    <property type="match status" value="1"/>
</dbReference>
<keyword evidence="2" id="KW-0645">Protease</keyword>
<accession>A0A813Y346</accession>
<dbReference type="InterPro" id="IPR000718">
    <property type="entry name" value="Peptidase_M13"/>
</dbReference>
<evidence type="ECO:0000313" key="11">
    <source>
        <dbReference type="EMBL" id="CAF0914625.1"/>
    </source>
</evidence>
<keyword evidence="6" id="KW-0482">Metalloprotease</keyword>
<dbReference type="GO" id="GO:0005886">
    <property type="term" value="C:plasma membrane"/>
    <property type="evidence" value="ECO:0007669"/>
    <property type="project" value="TreeGrafter"/>
</dbReference>
<feature type="transmembrane region" description="Helical" evidence="7">
    <location>
        <begin position="20"/>
        <end position="41"/>
    </location>
</feature>
<evidence type="ECO:0000256" key="2">
    <source>
        <dbReference type="ARBA" id="ARBA00022670"/>
    </source>
</evidence>
<reference evidence="10" key="1">
    <citation type="submission" date="2021-02" db="EMBL/GenBank/DDBJ databases">
        <authorList>
            <person name="Nowell W R."/>
        </authorList>
    </citation>
    <scope>NUCLEOTIDE SEQUENCE</scope>
</reference>
<dbReference type="InterPro" id="IPR008753">
    <property type="entry name" value="Peptidase_M13_N"/>
</dbReference>
<evidence type="ECO:0000256" key="5">
    <source>
        <dbReference type="ARBA" id="ARBA00022833"/>
    </source>
</evidence>
<keyword evidence="7" id="KW-0812">Transmembrane</keyword>
<evidence type="ECO:0000259" key="9">
    <source>
        <dbReference type="Pfam" id="PF05649"/>
    </source>
</evidence>
<sequence length="764" mass="86989">MAAPDGRFGTLYNRITRTHVIITAFIVLGLLSFSLLITAIVQAHSRGQNTNTNTDTVIDKNGSCLTQGCISAANYQLRSIDSTASSSICTDFYKYACGGWKQTHFIQSNDVERTIIGDILNRRDADIERLLDAPIPQSNPQSWEYKLKTYYSECIDDYARILDSGKYMIGVLQDPQTIDGWFLFDNSAANASQTSLLKNQSYYTQLSHIHGDFGVTALFGIRTKFDETDPSVKRLEFHPAGLTMEINDYVGNDDITQGRQAAYQLYITDVVGILAREAKITDENLTDRAFTIANDAFTIEKLLAESLQRHPTDNKPVVTNLQNMSQAFSFDFAALMGHELADPNVINILTPVYVTNQMYFQDVFGTILANEDPIYLRMVHNYLRWRLLSTYIEDLSYNYVHAHRIFLSAYYGYSLHTTNEAFCAREVIRRFPLAIQRLYTMNSVGHSTLTTVRNIFLALKDGLKQYINEHATWMEDESTKRYAREKIDALTESIGYAHIASDDTLLNNYYAEFEVTDDSHFLNAINYHRFHRWSLSTSLANAGILDHWDLFETRTSRLFDYIASFNRLFVVGSGMHEPLVDSQWPWPMNMGSLGVLLAQKLFASIDGPEGRTHLANGTQFDWWASPTILGYNKSRDCITNYYVNDLKHVDIDINGALIRVRLAGEPFSSTTLRHIGALRFAYNALMKDDQMKSFKMPGTYYTSAQTFFLAYAQTQCYQRDGLFEVVRTQLGTYDEQIALNTALIHMPEFAQAFQCTPTQDKCFD</sequence>
<dbReference type="EMBL" id="CAJNOM010000047">
    <property type="protein sequence ID" value="CAF0914625.1"/>
    <property type="molecule type" value="Genomic_DNA"/>
</dbReference>
<keyword evidence="7" id="KW-0472">Membrane</keyword>
<evidence type="ECO:0000256" key="7">
    <source>
        <dbReference type="SAM" id="Phobius"/>
    </source>
</evidence>
<dbReference type="OrthoDB" id="6475849at2759"/>
<dbReference type="CDD" id="cd08662">
    <property type="entry name" value="M13"/>
    <property type="match status" value="1"/>
</dbReference>
<protein>
    <submittedName>
        <fullName evidence="10">Uncharacterized protein</fullName>
    </submittedName>
</protein>
<dbReference type="AlphaFoldDB" id="A0A813Y346"/>
<dbReference type="Proteomes" id="UP000663832">
    <property type="component" value="Unassembled WGS sequence"/>
</dbReference>
<dbReference type="Pfam" id="PF01431">
    <property type="entry name" value="Peptidase_M13"/>
    <property type="match status" value="1"/>
</dbReference>
<dbReference type="EMBL" id="CAJNOI010000030">
    <property type="protein sequence ID" value="CAF0879045.1"/>
    <property type="molecule type" value="Genomic_DNA"/>
</dbReference>
<dbReference type="InterPro" id="IPR024079">
    <property type="entry name" value="MetalloPept_cat_dom_sf"/>
</dbReference>
<organism evidence="10 13">
    <name type="scientific">Adineta steineri</name>
    <dbReference type="NCBI Taxonomy" id="433720"/>
    <lineage>
        <taxon>Eukaryota</taxon>
        <taxon>Metazoa</taxon>
        <taxon>Spiralia</taxon>
        <taxon>Gnathifera</taxon>
        <taxon>Rotifera</taxon>
        <taxon>Eurotatoria</taxon>
        <taxon>Bdelloidea</taxon>
        <taxon>Adinetida</taxon>
        <taxon>Adinetidae</taxon>
        <taxon>Adineta</taxon>
    </lineage>
</organism>
<evidence type="ECO:0000313" key="13">
    <source>
        <dbReference type="Proteomes" id="UP000663877"/>
    </source>
</evidence>
<evidence type="ECO:0000256" key="3">
    <source>
        <dbReference type="ARBA" id="ARBA00022723"/>
    </source>
</evidence>
<name>A0A813Y346_9BILA</name>
<keyword evidence="7" id="KW-1133">Transmembrane helix</keyword>
<gene>
    <name evidence="10" type="ORF">BJG266_LOCUS9323</name>
    <name evidence="11" type="ORF">QVE165_LOCUS10199</name>
</gene>
<evidence type="ECO:0000256" key="4">
    <source>
        <dbReference type="ARBA" id="ARBA00022801"/>
    </source>
</evidence>
<keyword evidence="12" id="KW-1185">Reference proteome</keyword>
<dbReference type="SUPFAM" id="SSF55486">
    <property type="entry name" value="Metalloproteases ('zincins'), catalytic domain"/>
    <property type="match status" value="1"/>
</dbReference>
<evidence type="ECO:0000313" key="12">
    <source>
        <dbReference type="Proteomes" id="UP000663832"/>
    </source>
</evidence>
<comment type="cofactor">
    <cofactor evidence="1">
        <name>Zn(2+)</name>
        <dbReference type="ChEBI" id="CHEBI:29105"/>
    </cofactor>
</comment>
<dbReference type="PROSITE" id="PS51885">
    <property type="entry name" value="NEPRILYSIN"/>
    <property type="match status" value="1"/>
</dbReference>
<evidence type="ECO:0000256" key="1">
    <source>
        <dbReference type="ARBA" id="ARBA00001947"/>
    </source>
</evidence>
<evidence type="ECO:0000256" key="6">
    <source>
        <dbReference type="ARBA" id="ARBA00023049"/>
    </source>
</evidence>
<evidence type="ECO:0000259" key="8">
    <source>
        <dbReference type="Pfam" id="PF01431"/>
    </source>
</evidence>
<dbReference type="InterPro" id="IPR018497">
    <property type="entry name" value="Peptidase_M13_C"/>
</dbReference>
<feature type="domain" description="Peptidase M13 C-terminal" evidence="8">
    <location>
        <begin position="561"/>
        <end position="759"/>
    </location>
</feature>
<dbReference type="Gene3D" id="3.40.390.10">
    <property type="entry name" value="Collagenase (Catalytic Domain)"/>
    <property type="match status" value="1"/>
</dbReference>
<evidence type="ECO:0000313" key="10">
    <source>
        <dbReference type="EMBL" id="CAF0879045.1"/>
    </source>
</evidence>
<dbReference type="Pfam" id="PF05649">
    <property type="entry name" value="Peptidase_M13_N"/>
    <property type="match status" value="1"/>
</dbReference>
<dbReference type="GO" id="GO:0004222">
    <property type="term" value="F:metalloendopeptidase activity"/>
    <property type="evidence" value="ECO:0007669"/>
    <property type="project" value="InterPro"/>
</dbReference>
<dbReference type="GO" id="GO:0016485">
    <property type="term" value="P:protein processing"/>
    <property type="evidence" value="ECO:0007669"/>
    <property type="project" value="TreeGrafter"/>
</dbReference>
<dbReference type="GO" id="GO:0046872">
    <property type="term" value="F:metal ion binding"/>
    <property type="evidence" value="ECO:0007669"/>
    <property type="project" value="UniProtKB-KW"/>
</dbReference>
<dbReference type="Proteomes" id="UP000663877">
    <property type="component" value="Unassembled WGS sequence"/>
</dbReference>
<keyword evidence="5" id="KW-0862">Zinc</keyword>
<comment type="caution">
    <text evidence="10">The sequence shown here is derived from an EMBL/GenBank/DDBJ whole genome shotgun (WGS) entry which is preliminary data.</text>
</comment>
<dbReference type="Gene3D" id="1.10.1380.10">
    <property type="entry name" value="Neutral endopeptidase , domain2"/>
    <property type="match status" value="1"/>
</dbReference>
<dbReference type="InterPro" id="IPR042089">
    <property type="entry name" value="Peptidase_M13_dom_2"/>
</dbReference>